<proteinExistence type="predicted"/>
<evidence type="ECO:0000313" key="1">
    <source>
        <dbReference type="EMBL" id="QIP36665.1"/>
    </source>
</evidence>
<keyword evidence="2" id="KW-1185">Reference proteome</keyword>
<gene>
    <name evidence="1" type="ORF">GWK63_15480</name>
</gene>
<reference evidence="1 2" key="1">
    <citation type="submission" date="2020-03" db="EMBL/GenBank/DDBJ databases">
        <title>Isolation of cellulose-producing strains, genome characterization and application of the synthesized cellulose films as an economical and sustainable material for piezoelectric sensor construction.</title>
        <authorList>
            <person name="Mangayil R.K."/>
        </authorList>
    </citation>
    <scope>NUCLEOTIDE SEQUENCE [LARGE SCALE GENOMIC DNA]</scope>
    <source>
        <strain evidence="1 2">ENS 9a1a</strain>
    </source>
</reference>
<evidence type="ECO:0000313" key="2">
    <source>
        <dbReference type="Proteomes" id="UP000502533"/>
    </source>
</evidence>
<dbReference type="Proteomes" id="UP000502533">
    <property type="component" value="Chromosome"/>
</dbReference>
<accession>A0A858JHT6</accession>
<name>A0A858JHT6_9PROT</name>
<protein>
    <submittedName>
        <fullName evidence="1">Uncharacterized protein</fullName>
    </submittedName>
</protein>
<sequence length="106" mass="12448">MNHNPLKSLNSFSVRHLEILVRMMLRGHWVRLSRDDTRGKRILDREDWTKIRSILEQYNFLEIKNLGAGGKPSEFVHLRKATEFLSLSEIDPEVRTVIDAINSYDL</sequence>
<dbReference type="RefSeq" id="WP_146750195.1">
    <property type="nucleotide sequence ID" value="NZ_CP050139.1"/>
</dbReference>
<organism evidence="1 2">
    <name type="scientific">Komagataeibacter rhaeticus</name>
    <dbReference type="NCBI Taxonomy" id="215221"/>
    <lineage>
        <taxon>Bacteria</taxon>
        <taxon>Pseudomonadati</taxon>
        <taxon>Pseudomonadota</taxon>
        <taxon>Alphaproteobacteria</taxon>
        <taxon>Acetobacterales</taxon>
        <taxon>Acetobacteraceae</taxon>
        <taxon>Komagataeibacter</taxon>
    </lineage>
</organism>
<dbReference type="AlphaFoldDB" id="A0A858JHT6"/>
<dbReference type="EMBL" id="CP050139">
    <property type="protein sequence ID" value="QIP36665.1"/>
    <property type="molecule type" value="Genomic_DNA"/>
</dbReference>
<dbReference type="KEGG" id="kre:GWK63_15480"/>
<dbReference type="GeneID" id="85023567"/>